<reference evidence="5" key="1">
    <citation type="submission" date="2022-08" db="EMBL/GenBank/DDBJ databases">
        <authorList>
            <person name="Kallberg Y."/>
            <person name="Tangrot J."/>
            <person name="Rosling A."/>
        </authorList>
    </citation>
    <scope>NUCLEOTIDE SEQUENCE</scope>
    <source>
        <strain evidence="5">Wild A</strain>
    </source>
</reference>
<dbReference type="GO" id="GO:0005576">
    <property type="term" value="C:extracellular region"/>
    <property type="evidence" value="ECO:0007669"/>
    <property type="project" value="UniProtKB-SubCell"/>
</dbReference>
<evidence type="ECO:0000256" key="3">
    <source>
        <dbReference type="ARBA" id="ARBA00022525"/>
    </source>
</evidence>
<evidence type="ECO:0000313" key="5">
    <source>
        <dbReference type="EMBL" id="CAI2188787.1"/>
    </source>
</evidence>
<sequence>MNRMKGSLNSRLDRPPTRYTDSMLGCIVLGEENAFPVDYDTSKTVGHLKGIIKEQAGLADPAHKLKLWQVNIPESEKREIYEGINIKEKFGGEKLDSDLIIIGQVFKKQTPSGYIHIIVELPATTEPFAKTISLAQIEKEVQDLFKIHSQDLEKVVTNKYDPYMYFEAPYDHPHKIEIDKKKIPMLGGNPNLLLYNLPRKNEDCLTDCEHLEAELKRNASSSMTIIMGTSGCGKTRLCLELLCRNYGLYFVAESWNLGSDDLELATEWTKEKINVKPEPEPDEAKNIAECAVWSCITGRLFLLNHLFCMAKERDCAMEPKSWLIFQLNHRLISELSIRFRESCDVIHLKEYCLNTMADINKKLSSNIFPVIYDEAQIHTSCLANKFPSYNNKSIMRPFFTVTVKIMSTLRTVCVDVVVCITGSGLSLLEAKDLATSNVAKEGSLVPTFNQFGQINTSEEILKLTRSILPLEEKYASIAIGWLKGRYRFTWTWIHYLIKSYDPDKQLKILKDRLTTDYIDQRNPRYSLYSGLVRLVHHPNERHSYINHESILEIIKRAITYYAMTGRRFLYKNTKEIDIMSIGFAHLETQELTGIIDEPLAIQAGINYFINTKIDNMWFDVMSQVNFNASMPGFIWEKCVTNFLHDIIFKSNKPLSSHKKLFPHNCHLYLPVDFENSPELLPSGKNRVGMKSVELSAPEEYIGWLRIVSSWEKTGNVSDGFCPICYPPNTAGPDISIAFFFPKREKREAYILNVQVKLRNNVELKKACKTVNPKTMFTDKDLKPSPSHDELREIYKQQNWDNRNIQMIVAYPCNFKRKRDYQKTPGASKRVRKIPRLIIDENNAVALISNDCQNWVKVLKQEQGSKVDWECSDIENSDDEE</sequence>
<dbReference type="GO" id="GO:0043657">
    <property type="term" value="C:host cell"/>
    <property type="evidence" value="ECO:0007669"/>
    <property type="project" value="UniProtKB-SubCell"/>
</dbReference>
<evidence type="ECO:0000313" key="6">
    <source>
        <dbReference type="Proteomes" id="UP001153678"/>
    </source>
</evidence>
<dbReference type="InterPro" id="IPR045379">
    <property type="entry name" value="Crinkler_N"/>
</dbReference>
<dbReference type="OrthoDB" id="2374788at2759"/>
<comment type="caution">
    <text evidence="5">The sequence shown here is derived from an EMBL/GenBank/DDBJ whole genome shotgun (WGS) entry which is preliminary data.</text>
</comment>
<feature type="domain" description="Crinkler effector protein N-terminal" evidence="4">
    <location>
        <begin position="24"/>
        <end position="120"/>
    </location>
</feature>
<gene>
    <name evidence="5" type="ORF">FWILDA_LOCUS13755</name>
</gene>
<comment type="subcellular location">
    <subcellularLocation>
        <location evidence="1">Host cell</location>
    </subcellularLocation>
    <subcellularLocation>
        <location evidence="2">Secreted</location>
    </subcellularLocation>
</comment>
<dbReference type="EMBL" id="CAMKVN010005402">
    <property type="protein sequence ID" value="CAI2188787.1"/>
    <property type="molecule type" value="Genomic_DNA"/>
</dbReference>
<dbReference type="Proteomes" id="UP001153678">
    <property type="component" value="Unassembled WGS sequence"/>
</dbReference>
<dbReference type="AlphaFoldDB" id="A0A9W4T0V3"/>
<evidence type="ECO:0000259" key="4">
    <source>
        <dbReference type="Pfam" id="PF20147"/>
    </source>
</evidence>
<proteinExistence type="predicted"/>
<evidence type="ECO:0000256" key="2">
    <source>
        <dbReference type="ARBA" id="ARBA00004613"/>
    </source>
</evidence>
<evidence type="ECO:0000256" key="1">
    <source>
        <dbReference type="ARBA" id="ARBA00004340"/>
    </source>
</evidence>
<dbReference type="Pfam" id="PF20147">
    <property type="entry name" value="Crinkler"/>
    <property type="match status" value="1"/>
</dbReference>
<keyword evidence="3" id="KW-0964">Secreted</keyword>
<protein>
    <submittedName>
        <fullName evidence="5">18563_t:CDS:1</fullName>
    </submittedName>
</protein>
<accession>A0A9W4T0V3</accession>
<name>A0A9W4T0V3_9GLOM</name>
<organism evidence="5 6">
    <name type="scientific">Funneliformis geosporum</name>
    <dbReference type="NCBI Taxonomy" id="1117311"/>
    <lineage>
        <taxon>Eukaryota</taxon>
        <taxon>Fungi</taxon>
        <taxon>Fungi incertae sedis</taxon>
        <taxon>Mucoromycota</taxon>
        <taxon>Glomeromycotina</taxon>
        <taxon>Glomeromycetes</taxon>
        <taxon>Glomerales</taxon>
        <taxon>Glomeraceae</taxon>
        <taxon>Funneliformis</taxon>
    </lineage>
</organism>
<keyword evidence="6" id="KW-1185">Reference proteome</keyword>